<keyword evidence="1" id="KW-1133">Transmembrane helix</keyword>
<protein>
    <submittedName>
        <fullName evidence="2">Uncharacterized protein</fullName>
    </submittedName>
</protein>
<feature type="transmembrane region" description="Helical" evidence="1">
    <location>
        <begin position="20"/>
        <end position="38"/>
    </location>
</feature>
<name>A0A6A5ZPU4_9PLEO</name>
<reference evidence="2" key="1">
    <citation type="journal article" date="2020" name="Stud. Mycol.">
        <title>101 Dothideomycetes genomes: a test case for predicting lifestyles and emergence of pathogens.</title>
        <authorList>
            <person name="Haridas S."/>
            <person name="Albert R."/>
            <person name="Binder M."/>
            <person name="Bloem J."/>
            <person name="Labutti K."/>
            <person name="Salamov A."/>
            <person name="Andreopoulos B."/>
            <person name="Baker S."/>
            <person name="Barry K."/>
            <person name="Bills G."/>
            <person name="Bluhm B."/>
            <person name="Cannon C."/>
            <person name="Castanera R."/>
            <person name="Culley D."/>
            <person name="Daum C."/>
            <person name="Ezra D."/>
            <person name="Gonzalez J."/>
            <person name="Henrissat B."/>
            <person name="Kuo A."/>
            <person name="Liang C."/>
            <person name="Lipzen A."/>
            <person name="Lutzoni F."/>
            <person name="Magnuson J."/>
            <person name="Mondo S."/>
            <person name="Nolan M."/>
            <person name="Ohm R."/>
            <person name="Pangilinan J."/>
            <person name="Park H.-J."/>
            <person name="Ramirez L."/>
            <person name="Alfaro M."/>
            <person name="Sun H."/>
            <person name="Tritt A."/>
            <person name="Yoshinaga Y."/>
            <person name="Zwiers L.-H."/>
            <person name="Turgeon B."/>
            <person name="Goodwin S."/>
            <person name="Spatafora J."/>
            <person name="Crous P."/>
            <person name="Grigoriev I."/>
        </authorList>
    </citation>
    <scope>NUCLEOTIDE SEQUENCE</scope>
    <source>
        <strain evidence="2">CBS 627.86</strain>
    </source>
</reference>
<keyword evidence="1" id="KW-0812">Transmembrane</keyword>
<dbReference type="AlphaFoldDB" id="A0A6A5ZPU4"/>
<evidence type="ECO:0000256" key="1">
    <source>
        <dbReference type="SAM" id="Phobius"/>
    </source>
</evidence>
<gene>
    <name evidence="2" type="ORF">BDV96DRAFT_641084</name>
</gene>
<accession>A0A6A5ZPU4</accession>
<organism evidence="2 3">
    <name type="scientific">Lophiotrema nucula</name>
    <dbReference type="NCBI Taxonomy" id="690887"/>
    <lineage>
        <taxon>Eukaryota</taxon>
        <taxon>Fungi</taxon>
        <taxon>Dikarya</taxon>
        <taxon>Ascomycota</taxon>
        <taxon>Pezizomycotina</taxon>
        <taxon>Dothideomycetes</taxon>
        <taxon>Pleosporomycetidae</taxon>
        <taxon>Pleosporales</taxon>
        <taxon>Lophiotremataceae</taxon>
        <taxon>Lophiotrema</taxon>
    </lineage>
</organism>
<keyword evidence="3" id="KW-1185">Reference proteome</keyword>
<proteinExistence type="predicted"/>
<evidence type="ECO:0000313" key="3">
    <source>
        <dbReference type="Proteomes" id="UP000799770"/>
    </source>
</evidence>
<sequence length="188" mass="21318">MAGLGALFFSPFGDVGTIEFLFLGACFAVVWYCLYEFYMGRSQTQATIVTDNNNNTAPVQAATSTPVSVSVPEPQDRIITNQYIASRERYFMKKERYEGLQKDYEYEHLQHLHLQQQQQDSLVGGDVGVGEATSLIALRERKMLAWEAAQREMFEMLRVETELAALVGEEEVQRVKRDFDSAREALTG</sequence>
<dbReference type="Proteomes" id="UP000799770">
    <property type="component" value="Unassembled WGS sequence"/>
</dbReference>
<keyword evidence="1" id="KW-0472">Membrane</keyword>
<dbReference type="EMBL" id="ML977312">
    <property type="protein sequence ID" value="KAF2121702.1"/>
    <property type="molecule type" value="Genomic_DNA"/>
</dbReference>
<evidence type="ECO:0000313" key="2">
    <source>
        <dbReference type="EMBL" id="KAF2121702.1"/>
    </source>
</evidence>